<proteinExistence type="predicted"/>
<dbReference type="RefSeq" id="WP_065917244.1">
    <property type="nucleotide sequence ID" value="NZ_CP016793.1"/>
</dbReference>
<name>A0A1B2HMF3_9PSEU</name>
<organism evidence="1 2">
    <name type="scientific">Lentzea guizhouensis</name>
    <dbReference type="NCBI Taxonomy" id="1586287"/>
    <lineage>
        <taxon>Bacteria</taxon>
        <taxon>Bacillati</taxon>
        <taxon>Actinomycetota</taxon>
        <taxon>Actinomycetes</taxon>
        <taxon>Pseudonocardiales</taxon>
        <taxon>Pseudonocardiaceae</taxon>
        <taxon>Lentzea</taxon>
    </lineage>
</organism>
<evidence type="ECO:0000313" key="1">
    <source>
        <dbReference type="EMBL" id="ANZ38899.1"/>
    </source>
</evidence>
<dbReference type="EMBL" id="CP016793">
    <property type="protein sequence ID" value="ANZ38899.1"/>
    <property type="molecule type" value="Genomic_DNA"/>
</dbReference>
<reference evidence="1 2" key="1">
    <citation type="submission" date="2016-07" db="EMBL/GenBank/DDBJ databases">
        <title>Complete genome sequence of the Lentzea guizhouensis DHS C013.</title>
        <authorList>
            <person name="Cao C."/>
        </authorList>
    </citation>
    <scope>NUCLEOTIDE SEQUENCE [LARGE SCALE GENOMIC DNA]</scope>
    <source>
        <strain evidence="1 2">DHS C013</strain>
    </source>
</reference>
<gene>
    <name evidence="1" type="ORF">BBK82_25325</name>
</gene>
<protein>
    <submittedName>
        <fullName evidence="1">Uncharacterized protein</fullName>
    </submittedName>
</protein>
<evidence type="ECO:0000313" key="2">
    <source>
        <dbReference type="Proteomes" id="UP000093053"/>
    </source>
</evidence>
<dbReference type="OrthoDB" id="4178485at2"/>
<dbReference type="KEGG" id="led:BBK82_25325"/>
<dbReference type="Proteomes" id="UP000093053">
    <property type="component" value="Chromosome"/>
</dbReference>
<accession>A0A1B2HMF3</accession>
<keyword evidence="2" id="KW-1185">Reference proteome</keyword>
<sequence>MTVSNASMLDQWEQVIDFVEDSYHDNIDEYMYDLSVREAIERRLSEGAEPPWVAERLAELDARFRALLLPEPVRDDVPWWKAHVPAYAGAELAASLHEWYGVTIEVR</sequence>
<dbReference type="AlphaFoldDB" id="A0A1B2HMF3"/>